<reference evidence="4 5" key="1">
    <citation type="submission" date="2019-07" db="EMBL/GenBank/DDBJ databases">
        <title>Full genome sequence of Humibacter sp. WJ7-1.</title>
        <authorList>
            <person name="Im W.-T."/>
        </authorList>
    </citation>
    <scope>NUCLEOTIDE SEQUENCE [LARGE SCALE GENOMIC DNA]</scope>
    <source>
        <strain evidence="4 5">WJ7-1</strain>
    </source>
</reference>
<gene>
    <name evidence="4" type="ORF">FPZ11_07070</name>
</gene>
<dbReference type="SUPFAM" id="SSF46955">
    <property type="entry name" value="Putative DNA-binding domain"/>
    <property type="match status" value="1"/>
</dbReference>
<dbReference type="PROSITE" id="PS50937">
    <property type="entry name" value="HTH_MERR_2"/>
    <property type="match status" value="1"/>
</dbReference>
<keyword evidence="2" id="KW-0175">Coiled coil</keyword>
<dbReference type="PROSITE" id="PS00552">
    <property type="entry name" value="HTH_MERR_1"/>
    <property type="match status" value="1"/>
</dbReference>
<evidence type="ECO:0000313" key="5">
    <source>
        <dbReference type="Proteomes" id="UP000320216"/>
    </source>
</evidence>
<protein>
    <submittedName>
        <fullName evidence="4">MerR family transcriptional regulator</fullName>
    </submittedName>
</protein>
<organism evidence="4 5">
    <name type="scientific">Humibacter ginsenosidimutans</name>
    <dbReference type="NCBI Taxonomy" id="2599293"/>
    <lineage>
        <taxon>Bacteria</taxon>
        <taxon>Bacillati</taxon>
        <taxon>Actinomycetota</taxon>
        <taxon>Actinomycetes</taxon>
        <taxon>Micrococcales</taxon>
        <taxon>Microbacteriaceae</taxon>
        <taxon>Humibacter</taxon>
    </lineage>
</organism>
<dbReference type="Gene3D" id="1.10.1660.10">
    <property type="match status" value="1"/>
</dbReference>
<evidence type="ECO:0000313" key="4">
    <source>
        <dbReference type="EMBL" id="QDZ14548.1"/>
    </source>
</evidence>
<dbReference type="EMBL" id="CP042305">
    <property type="protein sequence ID" value="QDZ14548.1"/>
    <property type="molecule type" value="Genomic_DNA"/>
</dbReference>
<evidence type="ECO:0000256" key="1">
    <source>
        <dbReference type="ARBA" id="ARBA00023125"/>
    </source>
</evidence>
<dbReference type="Proteomes" id="UP000320216">
    <property type="component" value="Chromosome"/>
</dbReference>
<dbReference type="RefSeq" id="WP_146319559.1">
    <property type="nucleotide sequence ID" value="NZ_CP042305.1"/>
</dbReference>
<dbReference type="PANTHER" id="PTHR30204">
    <property type="entry name" value="REDOX-CYCLING DRUG-SENSING TRANSCRIPTIONAL ACTIVATOR SOXR"/>
    <property type="match status" value="1"/>
</dbReference>
<proteinExistence type="predicted"/>
<keyword evidence="1" id="KW-0238">DNA-binding</keyword>
<dbReference type="SMART" id="SM00422">
    <property type="entry name" value="HTH_MERR"/>
    <property type="match status" value="1"/>
</dbReference>
<dbReference type="AlphaFoldDB" id="A0A5B8M157"/>
<dbReference type="PANTHER" id="PTHR30204:SF98">
    <property type="entry name" value="HTH-TYPE TRANSCRIPTIONAL REGULATOR ADHR"/>
    <property type="match status" value="1"/>
</dbReference>
<feature type="coiled-coil region" evidence="2">
    <location>
        <begin position="81"/>
        <end position="118"/>
    </location>
</feature>
<sequence length="123" mass="14094">MTTLTPSQAAESLGVSAETLRYWERADILSPVGRDAGGRRVYTDGDLESIDVIKCLRETAMPIRTVREFVELARLGVGTELARLQMLRAHRERVLEDLRRQQDALEHIEHKIAHYEQITGWPR</sequence>
<dbReference type="OrthoDB" id="5242095at2"/>
<name>A0A5B8M157_9MICO</name>
<evidence type="ECO:0000256" key="2">
    <source>
        <dbReference type="SAM" id="Coils"/>
    </source>
</evidence>
<dbReference type="KEGG" id="huw:FPZ11_07070"/>
<feature type="domain" description="HTH merR-type" evidence="3">
    <location>
        <begin position="3"/>
        <end position="72"/>
    </location>
</feature>
<dbReference type="GO" id="GO:0003677">
    <property type="term" value="F:DNA binding"/>
    <property type="evidence" value="ECO:0007669"/>
    <property type="project" value="UniProtKB-KW"/>
</dbReference>
<dbReference type="InterPro" id="IPR000551">
    <property type="entry name" value="MerR-type_HTH_dom"/>
</dbReference>
<dbReference type="GO" id="GO:0003700">
    <property type="term" value="F:DNA-binding transcription factor activity"/>
    <property type="evidence" value="ECO:0007669"/>
    <property type="project" value="InterPro"/>
</dbReference>
<accession>A0A5B8M157</accession>
<keyword evidence="5" id="KW-1185">Reference proteome</keyword>
<dbReference type="InterPro" id="IPR047057">
    <property type="entry name" value="MerR_fam"/>
</dbReference>
<evidence type="ECO:0000259" key="3">
    <source>
        <dbReference type="PROSITE" id="PS50937"/>
    </source>
</evidence>
<dbReference type="CDD" id="cd01109">
    <property type="entry name" value="HTH_YyaN"/>
    <property type="match status" value="1"/>
</dbReference>
<dbReference type="Pfam" id="PF13411">
    <property type="entry name" value="MerR_1"/>
    <property type="match status" value="1"/>
</dbReference>
<dbReference type="InterPro" id="IPR009061">
    <property type="entry name" value="DNA-bd_dom_put_sf"/>
</dbReference>